<proteinExistence type="predicted"/>
<evidence type="ECO:0000313" key="2">
    <source>
        <dbReference type="Proteomes" id="UP000499080"/>
    </source>
</evidence>
<dbReference type="AlphaFoldDB" id="A0A4Y2C3C9"/>
<dbReference type="Proteomes" id="UP000499080">
    <property type="component" value="Unassembled WGS sequence"/>
</dbReference>
<name>A0A4Y2C3C9_ARAVE</name>
<accession>A0A4Y2C3C9</accession>
<evidence type="ECO:0000313" key="1">
    <source>
        <dbReference type="EMBL" id="GBL97824.1"/>
    </source>
</evidence>
<sequence>MEEIILEVDLEEEYQKLQVQKRTQPTSPVRVAIRTTRTLDHAPNAILPSTRSRYWIRIPTPELRVVFAVFDVVVGKNRKWTIESENVWDIMVDLRPSSSVQVRSEMHQLTFHFEVKFFD</sequence>
<dbReference type="EMBL" id="BGPR01000133">
    <property type="protein sequence ID" value="GBL97824.1"/>
    <property type="molecule type" value="Genomic_DNA"/>
</dbReference>
<gene>
    <name evidence="1" type="ORF">AVEN_231976_1</name>
</gene>
<reference evidence="1 2" key="1">
    <citation type="journal article" date="2019" name="Sci. Rep.">
        <title>Orb-weaving spider Araneus ventricosus genome elucidates the spidroin gene catalogue.</title>
        <authorList>
            <person name="Kono N."/>
            <person name="Nakamura H."/>
            <person name="Ohtoshi R."/>
            <person name="Moran D.A.P."/>
            <person name="Shinohara A."/>
            <person name="Yoshida Y."/>
            <person name="Fujiwara M."/>
            <person name="Mori M."/>
            <person name="Tomita M."/>
            <person name="Arakawa K."/>
        </authorList>
    </citation>
    <scope>NUCLEOTIDE SEQUENCE [LARGE SCALE GENOMIC DNA]</scope>
</reference>
<comment type="caution">
    <text evidence="1">The sequence shown here is derived from an EMBL/GenBank/DDBJ whole genome shotgun (WGS) entry which is preliminary data.</text>
</comment>
<organism evidence="1 2">
    <name type="scientific">Araneus ventricosus</name>
    <name type="common">Orbweaver spider</name>
    <name type="synonym">Epeira ventricosa</name>
    <dbReference type="NCBI Taxonomy" id="182803"/>
    <lineage>
        <taxon>Eukaryota</taxon>
        <taxon>Metazoa</taxon>
        <taxon>Ecdysozoa</taxon>
        <taxon>Arthropoda</taxon>
        <taxon>Chelicerata</taxon>
        <taxon>Arachnida</taxon>
        <taxon>Araneae</taxon>
        <taxon>Araneomorphae</taxon>
        <taxon>Entelegynae</taxon>
        <taxon>Araneoidea</taxon>
        <taxon>Araneidae</taxon>
        <taxon>Araneus</taxon>
    </lineage>
</organism>
<keyword evidence="2" id="KW-1185">Reference proteome</keyword>
<protein>
    <submittedName>
        <fullName evidence="1">Uncharacterized protein</fullName>
    </submittedName>
</protein>